<dbReference type="AlphaFoldDB" id="A0A5D2ISK3"/>
<dbReference type="InterPro" id="IPR003891">
    <property type="entry name" value="Initiation_fac_eIF4g_MI"/>
</dbReference>
<accession>A0A5D2ISK3</accession>
<comment type="subcellular location">
    <subcellularLocation>
        <location evidence="1">Nucleus</location>
        <location evidence="1">Nucleolus</location>
    </subcellularLocation>
</comment>
<feature type="domain" description="MI" evidence="6">
    <location>
        <begin position="533"/>
        <end position="649"/>
    </location>
</feature>
<dbReference type="Pfam" id="PF02854">
    <property type="entry name" value="MIF4G"/>
    <property type="match status" value="1"/>
</dbReference>
<evidence type="ECO:0000313" key="8">
    <source>
        <dbReference type="Proteomes" id="UP000322667"/>
    </source>
</evidence>
<dbReference type="PANTHER" id="PTHR18034">
    <property type="entry name" value="CELL CYCLE CONTROL PROTEIN CWF22-RELATED"/>
    <property type="match status" value="1"/>
</dbReference>
<dbReference type="SMART" id="SM00544">
    <property type="entry name" value="MA3"/>
    <property type="match status" value="1"/>
</dbReference>
<evidence type="ECO:0000313" key="7">
    <source>
        <dbReference type="EMBL" id="TYH45618.1"/>
    </source>
</evidence>
<dbReference type="SUPFAM" id="SSF48371">
    <property type="entry name" value="ARM repeat"/>
    <property type="match status" value="1"/>
</dbReference>
<dbReference type="SMART" id="SM00543">
    <property type="entry name" value="MIF4G"/>
    <property type="match status" value="1"/>
</dbReference>
<dbReference type="GO" id="GO:0042274">
    <property type="term" value="P:ribosomal small subunit biogenesis"/>
    <property type="evidence" value="ECO:0007669"/>
    <property type="project" value="TreeGrafter"/>
</dbReference>
<feature type="region of interest" description="Disordered" evidence="5">
    <location>
        <begin position="122"/>
        <end position="191"/>
    </location>
</feature>
<dbReference type="InterPro" id="IPR003890">
    <property type="entry name" value="MIF4G-like_typ-3"/>
</dbReference>
<protein>
    <recommendedName>
        <fullName evidence="6">MI domain-containing protein</fullName>
    </recommendedName>
</protein>
<dbReference type="PROSITE" id="PS51366">
    <property type="entry name" value="MI"/>
    <property type="match status" value="1"/>
</dbReference>
<evidence type="ECO:0000256" key="2">
    <source>
        <dbReference type="ARBA" id="ARBA00006856"/>
    </source>
</evidence>
<dbReference type="Gene3D" id="1.25.40.180">
    <property type="match status" value="1"/>
</dbReference>
<organism evidence="7 8">
    <name type="scientific">Gossypium tomentosum</name>
    <name type="common">Hawaiian cotton</name>
    <name type="synonym">Gossypium sandvicense</name>
    <dbReference type="NCBI Taxonomy" id="34277"/>
    <lineage>
        <taxon>Eukaryota</taxon>
        <taxon>Viridiplantae</taxon>
        <taxon>Streptophyta</taxon>
        <taxon>Embryophyta</taxon>
        <taxon>Tracheophyta</taxon>
        <taxon>Spermatophyta</taxon>
        <taxon>Magnoliopsida</taxon>
        <taxon>eudicotyledons</taxon>
        <taxon>Gunneridae</taxon>
        <taxon>Pentapetalae</taxon>
        <taxon>rosids</taxon>
        <taxon>malvids</taxon>
        <taxon>Malvales</taxon>
        <taxon>Malvaceae</taxon>
        <taxon>Malvoideae</taxon>
        <taxon>Gossypium</taxon>
    </lineage>
</organism>
<proteinExistence type="inferred from homology"/>
<evidence type="ECO:0000256" key="5">
    <source>
        <dbReference type="SAM" id="MobiDB-lite"/>
    </source>
</evidence>
<evidence type="ECO:0000256" key="3">
    <source>
        <dbReference type="ARBA" id="ARBA00022845"/>
    </source>
</evidence>
<dbReference type="GO" id="GO:0006417">
    <property type="term" value="P:regulation of translation"/>
    <property type="evidence" value="ECO:0007669"/>
    <property type="project" value="UniProtKB-KW"/>
</dbReference>
<feature type="compositionally biased region" description="Basic and acidic residues" evidence="5">
    <location>
        <begin position="1"/>
        <end position="10"/>
    </location>
</feature>
<feature type="region of interest" description="Disordered" evidence="5">
    <location>
        <begin position="1"/>
        <end position="21"/>
    </location>
</feature>
<feature type="compositionally biased region" description="Basic residues" evidence="5">
    <location>
        <begin position="124"/>
        <end position="133"/>
    </location>
</feature>
<dbReference type="Proteomes" id="UP000322667">
    <property type="component" value="Chromosome D11"/>
</dbReference>
<dbReference type="InterPro" id="IPR050781">
    <property type="entry name" value="CWC22_splicing_factor"/>
</dbReference>
<keyword evidence="3" id="KW-0810">Translation regulation</keyword>
<dbReference type="PANTHER" id="PTHR18034:SF4">
    <property type="entry name" value="NUCLEOLAR MIF4G DOMAIN-CONTAINING PROTEIN 1"/>
    <property type="match status" value="1"/>
</dbReference>
<comment type="similarity">
    <text evidence="2">Belongs to the CWC22 family.</text>
</comment>
<evidence type="ECO:0000256" key="1">
    <source>
        <dbReference type="ARBA" id="ARBA00004604"/>
    </source>
</evidence>
<dbReference type="EMBL" id="CM017633">
    <property type="protein sequence ID" value="TYH45618.1"/>
    <property type="molecule type" value="Genomic_DNA"/>
</dbReference>
<dbReference type="InterPro" id="IPR016024">
    <property type="entry name" value="ARM-type_fold"/>
</dbReference>
<gene>
    <name evidence="7" type="ORF">ES332_D11G278000v1</name>
</gene>
<name>A0A5D2ISK3_GOSTO</name>
<dbReference type="GO" id="GO:0005730">
    <property type="term" value="C:nucleolus"/>
    <property type="evidence" value="ECO:0007669"/>
    <property type="project" value="UniProtKB-SubCell"/>
</dbReference>
<keyword evidence="4" id="KW-0539">Nucleus</keyword>
<dbReference type="GO" id="GO:0003723">
    <property type="term" value="F:RNA binding"/>
    <property type="evidence" value="ECO:0007669"/>
    <property type="project" value="InterPro"/>
</dbReference>
<dbReference type="FunFam" id="1.25.40.180:FF:000043">
    <property type="entry name" value="MIF4G domain-containing protein / MA3 domain-containing protein"/>
    <property type="match status" value="1"/>
</dbReference>
<reference evidence="7 8" key="1">
    <citation type="submission" date="2019-07" db="EMBL/GenBank/DDBJ databases">
        <title>WGS assembly of Gossypium tomentosum.</title>
        <authorList>
            <person name="Chen Z.J."/>
            <person name="Sreedasyam A."/>
            <person name="Ando A."/>
            <person name="Song Q."/>
            <person name="De L."/>
            <person name="Hulse-Kemp A."/>
            <person name="Ding M."/>
            <person name="Ye W."/>
            <person name="Kirkbride R."/>
            <person name="Jenkins J."/>
            <person name="Plott C."/>
            <person name="Lovell J."/>
            <person name="Lin Y.-M."/>
            <person name="Vaughn R."/>
            <person name="Liu B."/>
            <person name="Li W."/>
            <person name="Simpson S."/>
            <person name="Scheffler B."/>
            <person name="Saski C."/>
            <person name="Grover C."/>
            <person name="Hu G."/>
            <person name="Conover J."/>
            <person name="Carlson J."/>
            <person name="Shu S."/>
            <person name="Boston L."/>
            <person name="Williams M."/>
            <person name="Peterson D."/>
            <person name="Mcgee K."/>
            <person name="Jones D."/>
            <person name="Wendel J."/>
            <person name="Stelly D."/>
            <person name="Grimwood J."/>
            <person name="Schmutz J."/>
        </authorList>
    </citation>
    <scope>NUCLEOTIDE SEQUENCE [LARGE SCALE GENOMIC DNA]</scope>
    <source>
        <strain evidence="7">7179.01</strain>
    </source>
</reference>
<evidence type="ECO:0000256" key="4">
    <source>
        <dbReference type="ARBA" id="ARBA00023242"/>
    </source>
</evidence>
<feature type="compositionally biased region" description="Acidic residues" evidence="5">
    <location>
        <begin position="142"/>
        <end position="157"/>
    </location>
</feature>
<sequence>MKRKAGDLKSKKGNKIKNSRMQLVKENDIVQRVSELKSEEDHDANESKIAKAKKDLKRTSKTKFEEYLEMEMPNSDMLAQEDLELEKKLAKKLKVKGGKLRGDDDGLNILFEGFSDEEAVNHSLSKKRKKKKSVQQAIKDDIGDDSTIEASEGEEYSETTVVEIPVKAPSQKRRKKRKSLLQGQETDMVGETALSVTPHSECHNAEVASGEISTKALGMESSGKYVAPHLRSQTKNESEEQTRMRRRVRGLLNRLSESNVESITGEMATIFRSVSRSVSSQIISEEVLASCYNGPRGNEQHAAVFAAFIAGMASLVGVDFSAKLMALLAKIFEEEYLKEDNLSLRNLTLLLSYLCIFGVCSCDLIYDFLIMLSKRLTEIDVSTILTVLQCCGMKIRGDDPVAMKNFILCVQNRVNELKALSEGGEAKINGKRMEFMLETICDIKNNKKKPKEDTVQHTWIKKWLQKLRVEDILIRGLKWSKLLDPDKKGQWWLPGDIASATDNVKEVANSIDKEALEAQKMLELAAAQRMNTDARRAIFCVIMSGEDYIDAFEKLLQLDLPGKQDRDIMRVLVECCLQEKVFNKYYTVLAAKLCEHEKNHKFTLQYCLWDHFKELDSMPLLRSMHLAKFMAEMVASFTLSLAVLKTVEWSDPQMLSPKKIMHFRMLFEAIFEYPDKIIWNMFTRIAVTPELETLRQGMEFFIKEYVVKTNKKVNDKFKLAKKALNNTEGVLM</sequence>
<keyword evidence="8" id="KW-1185">Reference proteome</keyword>
<feature type="compositionally biased region" description="Basic residues" evidence="5">
    <location>
        <begin position="170"/>
        <end position="179"/>
    </location>
</feature>
<dbReference type="Pfam" id="PF02847">
    <property type="entry name" value="MA3"/>
    <property type="match status" value="1"/>
</dbReference>
<evidence type="ECO:0000259" key="6">
    <source>
        <dbReference type="PROSITE" id="PS51366"/>
    </source>
</evidence>